<reference evidence="5" key="1">
    <citation type="journal article" date="2021" name="Nat. Commun.">
        <title>Genetic determinants of endophytism in the Arabidopsis root mycobiome.</title>
        <authorList>
            <person name="Mesny F."/>
            <person name="Miyauchi S."/>
            <person name="Thiergart T."/>
            <person name="Pickel B."/>
            <person name="Atanasova L."/>
            <person name="Karlsson M."/>
            <person name="Huettel B."/>
            <person name="Barry K.W."/>
            <person name="Haridas S."/>
            <person name="Chen C."/>
            <person name="Bauer D."/>
            <person name="Andreopoulos W."/>
            <person name="Pangilinan J."/>
            <person name="LaButti K."/>
            <person name="Riley R."/>
            <person name="Lipzen A."/>
            <person name="Clum A."/>
            <person name="Drula E."/>
            <person name="Henrissat B."/>
            <person name="Kohler A."/>
            <person name="Grigoriev I.V."/>
            <person name="Martin F.M."/>
            <person name="Hacquard S."/>
        </authorList>
    </citation>
    <scope>NUCLEOTIDE SEQUENCE</scope>
    <source>
        <strain evidence="5">FSSC 5 MPI-SDFR-AT-0091</strain>
    </source>
</reference>
<sequence>MWCFSSNQNLADEGSLFPTPEVRDALVAGYFQHIYPLLPIISMPELLATYRNPAKPPPLLLFQALLMAGAHACKYLLIVNDRHGIKSMLFRRASLLYYIYYEL</sequence>
<keyword evidence="2" id="KW-0805">Transcription regulation</keyword>
<organism evidence="5 6">
    <name type="scientific">Fusarium solani</name>
    <name type="common">Filamentous fungus</name>
    <dbReference type="NCBI Taxonomy" id="169388"/>
    <lineage>
        <taxon>Eukaryota</taxon>
        <taxon>Fungi</taxon>
        <taxon>Dikarya</taxon>
        <taxon>Ascomycota</taxon>
        <taxon>Pezizomycotina</taxon>
        <taxon>Sordariomycetes</taxon>
        <taxon>Hypocreomycetidae</taxon>
        <taxon>Hypocreales</taxon>
        <taxon>Nectriaceae</taxon>
        <taxon>Fusarium</taxon>
        <taxon>Fusarium solani species complex</taxon>
    </lineage>
</organism>
<proteinExistence type="predicted"/>
<evidence type="ECO:0000313" key="5">
    <source>
        <dbReference type="EMBL" id="KAH7240424.1"/>
    </source>
</evidence>
<keyword evidence="4" id="KW-0804">Transcription</keyword>
<dbReference type="InterPro" id="IPR052073">
    <property type="entry name" value="Amide_Lactam_Regulators"/>
</dbReference>
<protein>
    <recommendedName>
        <fullName evidence="7">Transcription factor domain-containing protein</fullName>
    </recommendedName>
</protein>
<dbReference type="CDD" id="cd12148">
    <property type="entry name" value="fungal_TF_MHR"/>
    <property type="match status" value="1"/>
</dbReference>
<evidence type="ECO:0008006" key="7">
    <source>
        <dbReference type="Google" id="ProtNLM"/>
    </source>
</evidence>
<keyword evidence="3" id="KW-0238">DNA-binding</keyword>
<dbReference type="PANTHER" id="PTHR47171:SF4">
    <property type="entry name" value="ACETAMIDASE REGULATORY PROTEIN"/>
    <property type="match status" value="1"/>
</dbReference>
<dbReference type="EMBL" id="JAGTJS010000020">
    <property type="protein sequence ID" value="KAH7240424.1"/>
    <property type="molecule type" value="Genomic_DNA"/>
</dbReference>
<dbReference type="GO" id="GO:0003677">
    <property type="term" value="F:DNA binding"/>
    <property type="evidence" value="ECO:0007669"/>
    <property type="project" value="UniProtKB-KW"/>
</dbReference>
<comment type="caution">
    <text evidence="5">The sequence shown here is derived from an EMBL/GenBank/DDBJ whole genome shotgun (WGS) entry which is preliminary data.</text>
</comment>
<evidence type="ECO:0000313" key="6">
    <source>
        <dbReference type="Proteomes" id="UP000736672"/>
    </source>
</evidence>
<evidence type="ECO:0000256" key="3">
    <source>
        <dbReference type="ARBA" id="ARBA00023125"/>
    </source>
</evidence>
<evidence type="ECO:0000256" key="4">
    <source>
        <dbReference type="ARBA" id="ARBA00023163"/>
    </source>
</evidence>
<keyword evidence="6" id="KW-1185">Reference proteome</keyword>
<dbReference type="OrthoDB" id="25391at2759"/>
<keyword evidence="1" id="KW-0862">Zinc</keyword>
<dbReference type="PANTHER" id="PTHR47171">
    <property type="entry name" value="FARA-RELATED"/>
    <property type="match status" value="1"/>
</dbReference>
<gene>
    <name evidence="5" type="ORF">B0J15DRAFT_502197</name>
</gene>
<name>A0A9P9GIZ4_FUSSL</name>
<accession>A0A9P9GIZ4</accession>
<dbReference type="AlphaFoldDB" id="A0A9P9GIZ4"/>
<evidence type="ECO:0000256" key="1">
    <source>
        <dbReference type="ARBA" id="ARBA00022833"/>
    </source>
</evidence>
<feature type="non-terminal residue" evidence="5">
    <location>
        <position position="103"/>
    </location>
</feature>
<evidence type="ECO:0000256" key="2">
    <source>
        <dbReference type="ARBA" id="ARBA00023015"/>
    </source>
</evidence>
<dbReference type="Proteomes" id="UP000736672">
    <property type="component" value="Unassembled WGS sequence"/>
</dbReference>